<feature type="binding site" evidence="11">
    <location>
        <position position="334"/>
    </location>
    <ligand>
        <name>Zn(2+)</name>
        <dbReference type="ChEBI" id="CHEBI:29105"/>
        <note>catalytic</note>
    </ligand>
</feature>
<comment type="subcellular location">
    <subcellularLocation>
        <location evidence="1">Cytoplasm</location>
    </subcellularLocation>
</comment>
<keyword evidence="5 11" id="KW-0479">Metal-binding</keyword>
<dbReference type="PANTHER" id="PTHR45726:SF3">
    <property type="entry name" value="LEUKOTRIENE A-4 HYDROLASE"/>
    <property type="match status" value="1"/>
</dbReference>
<accession>A0A0H2RH93</accession>
<keyword evidence="6" id="KW-0378">Hydrolase</keyword>
<dbReference type="GO" id="GO:0006508">
    <property type="term" value="P:proteolysis"/>
    <property type="evidence" value="ECO:0007669"/>
    <property type="project" value="UniProtKB-KW"/>
</dbReference>
<evidence type="ECO:0000256" key="10">
    <source>
        <dbReference type="PIRSR" id="PIRSR634015-2"/>
    </source>
</evidence>
<name>A0A0H2RH93_9AGAM</name>
<evidence type="ECO:0000256" key="4">
    <source>
        <dbReference type="ARBA" id="ARBA00022670"/>
    </source>
</evidence>
<dbReference type="FunFam" id="1.10.390.10:FF:000003">
    <property type="entry name" value="Leukotriene A(4) hydrolase"/>
    <property type="match status" value="1"/>
</dbReference>
<feature type="binding site" evidence="11">
    <location>
        <position position="315"/>
    </location>
    <ligand>
        <name>Zn(2+)</name>
        <dbReference type="ChEBI" id="CHEBI:29105"/>
        <note>catalytic</note>
    </ligand>
</feature>
<dbReference type="FunCoup" id="A0A0H2RH93">
    <property type="interactions" value="624"/>
</dbReference>
<dbReference type="InterPro" id="IPR045357">
    <property type="entry name" value="Aminopeptidase_N-like_N"/>
</dbReference>
<keyword evidence="7 11" id="KW-0862">Zinc</keyword>
<dbReference type="SMART" id="SM01263">
    <property type="entry name" value="Leuk-A4-hydro_C"/>
    <property type="match status" value="1"/>
</dbReference>
<feature type="active site" description="Proton donor" evidence="9">
    <location>
        <position position="400"/>
    </location>
</feature>
<evidence type="ECO:0000256" key="1">
    <source>
        <dbReference type="ARBA" id="ARBA00004496"/>
    </source>
</evidence>
<feature type="binding site" evidence="11">
    <location>
        <position position="311"/>
    </location>
    <ligand>
        <name>Zn(2+)</name>
        <dbReference type="ChEBI" id="CHEBI:29105"/>
        <note>catalytic</note>
    </ligand>
</feature>
<evidence type="ECO:0000256" key="6">
    <source>
        <dbReference type="ARBA" id="ARBA00022801"/>
    </source>
</evidence>
<dbReference type="Pfam" id="PF17900">
    <property type="entry name" value="Peptidase_M1_N"/>
    <property type="match status" value="1"/>
</dbReference>
<gene>
    <name evidence="13" type="ORF">SCHPADRAFT_999020</name>
</gene>
<feature type="domain" description="Peptidase M1 leukotriene A4 hydrolase/aminopeptidase C-terminal" evidence="12">
    <location>
        <begin position="486"/>
        <end position="641"/>
    </location>
</feature>
<dbReference type="FunFam" id="2.60.40.1730:FF:000004">
    <property type="entry name" value="Leukotriene A(4) hydrolase"/>
    <property type="match status" value="1"/>
</dbReference>
<dbReference type="Gene3D" id="2.60.40.1730">
    <property type="entry name" value="tricorn interacting facor f3 domain"/>
    <property type="match status" value="1"/>
</dbReference>
<feature type="binding site" evidence="10">
    <location>
        <begin position="599"/>
        <end position="601"/>
    </location>
    <ligand>
        <name>a peptide</name>
        <dbReference type="ChEBI" id="CHEBI:60466"/>
    </ligand>
</feature>
<keyword evidence="4" id="KW-0645">Protease</keyword>
<dbReference type="CDD" id="cd09599">
    <property type="entry name" value="M1_LTA4H"/>
    <property type="match status" value="1"/>
</dbReference>
<dbReference type="GO" id="GO:0004301">
    <property type="term" value="F:epoxide hydrolase activity"/>
    <property type="evidence" value="ECO:0007669"/>
    <property type="project" value="TreeGrafter"/>
</dbReference>
<protein>
    <recommendedName>
        <fullName evidence="12">Peptidase M1 leukotriene A4 hydrolase/aminopeptidase C-terminal domain-containing protein</fullName>
    </recommendedName>
</protein>
<dbReference type="InterPro" id="IPR014782">
    <property type="entry name" value="Peptidase_M1_dom"/>
</dbReference>
<sequence length="646" mass="72478">MSSNTPFKPDPTTQSNYLDVTTEHVEFNWEIDFVFRVIEGSALHTMIVKADEVYEVIFDTGDLHIESAEVNGSSATFVLGDKHPVMGSSLHIPLPSPAKKGTKLQIKISYKTNKDCVALQWLEKEQTQGKTFPYLFSQCQPIYARTLAPLQDTPSVKLTYSSKVTSVLPVLMSAIRVSPPSSGPAHDGKEIGKDKVTYAYNQPTSIPSYLIAIAAGNVRFKALPSEKDKNWTCGIWAEPELIDAAYWEFSEDTARFLAAGEKIVVPYKFGVYDLLVLPPSFPYGGMENACLTFLTPTLLAGDRTLVDVVVHELTHSWFGNGVTHTDASHFWLNEGFTTYIERVLLQTLHTPAHRGFSFVIGYKGLTDDLKNYETKPKYQRLVIDFDVGEDPDDAYSQVPYEKGANLLLHLERVLGGLDVFLPYIRNYVETFMGRSINTDIWKAHLYEYWSKNGGEDKLNALDSVDWEAWLHGGGLKLPVEMEYDLTLVQEAYALAKRWDESRTKNVASLDFKKSDLDSFDSNQKAVFLERLQSFKPLPAAHIAHLGKIYGVAATTNTEIRYRYYEVALQDPSTPEAKAVAQEAAKWVVGNDGTGVVKGRMKFCRPVFRAINSADTTVARETFEEYKLSFHPIARRLIEKDIGLAVV</sequence>
<dbReference type="GO" id="GO:0008270">
    <property type="term" value="F:zinc ion binding"/>
    <property type="evidence" value="ECO:0007669"/>
    <property type="project" value="InterPro"/>
</dbReference>
<evidence type="ECO:0000313" key="13">
    <source>
        <dbReference type="EMBL" id="KLO11270.1"/>
    </source>
</evidence>
<feature type="active site" description="Proton acceptor" evidence="9">
    <location>
        <position position="312"/>
    </location>
</feature>
<keyword evidence="3" id="KW-0963">Cytoplasm</keyword>
<keyword evidence="8" id="KW-0482">Metalloprotease</keyword>
<dbReference type="InterPro" id="IPR034015">
    <property type="entry name" value="M1_LTA4H"/>
</dbReference>
<dbReference type="InterPro" id="IPR049980">
    <property type="entry name" value="LTA4H_cat"/>
</dbReference>
<dbReference type="PANTHER" id="PTHR45726">
    <property type="entry name" value="LEUKOTRIENE A-4 HYDROLASE"/>
    <property type="match status" value="1"/>
</dbReference>
<reference evidence="13 14" key="1">
    <citation type="submission" date="2015-04" db="EMBL/GenBank/DDBJ databases">
        <title>Complete genome sequence of Schizopora paradoxa KUC8140, a cosmopolitan wood degrader in East Asia.</title>
        <authorList>
            <consortium name="DOE Joint Genome Institute"/>
            <person name="Min B."/>
            <person name="Park H."/>
            <person name="Jang Y."/>
            <person name="Kim J.-J."/>
            <person name="Kim K.H."/>
            <person name="Pangilinan J."/>
            <person name="Lipzen A."/>
            <person name="Riley R."/>
            <person name="Grigoriev I.V."/>
            <person name="Spatafora J.W."/>
            <person name="Choi I.-G."/>
        </authorList>
    </citation>
    <scope>NUCLEOTIDE SEQUENCE [LARGE SCALE GENOMIC DNA]</scope>
    <source>
        <strain evidence="13 14">KUC8140</strain>
    </source>
</reference>
<feature type="binding site" evidence="10">
    <location>
        <begin position="138"/>
        <end position="140"/>
    </location>
    <ligand>
        <name>a peptide</name>
        <dbReference type="ChEBI" id="CHEBI:60466"/>
    </ligand>
</feature>
<dbReference type="InterPro" id="IPR027268">
    <property type="entry name" value="Peptidase_M4/M1_CTD_sf"/>
</dbReference>
<dbReference type="SUPFAM" id="SSF48371">
    <property type="entry name" value="ARM repeat"/>
    <property type="match status" value="1"/>
</dbReference>
<dbReference type="STRING" id="27342.A0A0H2RH93"/>
<dbReference type="Gene3D" id="1.10.390.10">
    <property type="entry name" value="Neutral Protease Domain 2"/>
    <property type="match status" value="1"/>
</dbReference>
<organism evidence="13 14">
    <name type="scientific">Schizopora paradoxa</name>
    <dbReference type="NCBI Taxonomy" id="27342"/>
    <lineage>
        <taxon>Eukaryota</taxon>
        <taxon>Fungi</taxon>
        <taxon>Dikarya</taxon>
        <taxon>Basidiomycota</taxon>
        <taxon>Agaricomycotina</taxon>
        <taxon>Agaricomycetes</taxon>
        <taxon>Hymenochaetales</taxon>
        <taxon>Schizoporaceae</taxon>
        <taxon>Schizopora</taxon>
    </lineage>
</organism>
<comment type="similarity">
    <text evidence="2">Belongs to the peptidase M1 family.</text>
</comment>
<evidence type="ECO:0000256" key="5">
    <source>
        <dbReference type="ARBA" id="ARBA00022723"/>
    </source>
</evidence>
<dbReference type="GO" id="GO:0004177">
    <property type="term" value="F:aminopeptidase activity"/>
    <property type="evidence" value="ECO:0007669"/>
    <property type="project" value="TreeGrafter"/>
</dbReference>
<dbReference type="Gene3D" id="1.25.40.320">
    <property type="entry name" value="Peptidase M1, leukotriene A4 hydrolase/aminopeptidase C-terminal domain"/>
    <property type="match status" value="1"/>
</dbReference>
<evidence type="ECO:0000256" key="11">
    <source>
        <dbReference type="PIRSR" id="PIRSR634015-3"/>
    </source>
</evidence>
<dbReference type="InterPro" id="IPR015211">
    <property type="entry name" value="Peptidase_M1_C"/>
</dbReference>
<dbReference type="FunFam" id="3.30.2010.30:FF:000001">
    <property type="entry name" value="Leukotriene A(4) hydrolase"/>
    <property type="match status" value="1"/>
</dbReference>
<keyword evidence="14" id="KW-1185">Reference proteome</keyword>
<dbReference type="OrthoDB" id="79562at2759"/>
<dbReference type="Proteomes" id="UP000053477">
    <property type="component" value="Unassembled WGS sequence"/>
</dbReference>
<dbReference type="Gene3D" id="3.30.2010.30">
    <property type="match status" value="1"/>
</dbReference>
<evidence type="ECO:0000256" key="7">
    <source>
        <dbReference type="ARBA" id="ARBA00022833"/>
    </source>
</evidence>
<evidence type="ECO:0000256" key="3">
    <source>
        <dbReference type="ARBA" id="ARBA00022490"/>
    </source>
</evidence>
<dbReference type="GO" id="GO:0008237">
    <property type="term" value="F:metallopeptidase activity"/>
    <property type="evidence" value="ECO:0007669"/>
    <property type="project" value="UniProtKB-KW"/>
</dbReference>
<dbReference type="SUPFAM" id="SSF55486">
    <property type="entry name" value="Metalloproteases ('zincins'), catalytic domain"/>
    <property type="match status" value="1"/>
</dbReference>
<evidence type="ECO:0000256" key="8">
    <source>
        <dbReference type="ARBA" id="ARBA00023049"/>
    </source>
</evidence>
<dbReference type="InParanoid" id="A0A0H2RH93"/>
<evidence type="ECO:0000259" key="12">
    <source>
        <dbReference type="SMART" id="SM01263"/>
    </source>
</evidence>
<dbReference type="Pfam" id="PF01433">
    <property type="entry name" value="Peptidase_M1"/>
    <property type="match status" value="1"/>
</dbReference>
<dbReference type="InterPro" id="IPR001930">
    <property type="entry name" value="Peptidase_M1"/>
</dbReference>
<dbReference type="Pfam" id="PF09127">
    <property type="entry name" value="Leuk-A4-hydro_C"/>
    <property type="match status" value="1"/>
</dbReference>
<dbReference type="AlphaFoldDB" id="A0A0H2RH93"/>
<dbReference type="EMBL" id="KQ086004">
    <property type="protein sequence ID" value="KLO11270.1"/>
    <property type="molecule type" value="Genomic_DNA"/>
</dbReference>
<proteinExistence type="inferred from homology"/>
<dbReference type="PRINTS" id="PR00756">
    <property type="entry name" value="ALADIPTASE"/>
</dbReference>
<evidence type="ECO:0000256" key="9">
    <source>
        <dbReference type="PIRSR" id="PIRSR634015-1"/>
    </source>
</evidence>
<dbReference type="InterPro" id="IPR016024">
    <property type="entry name" value="ARM-type_fold"/>
</dbReference>
<evidence type="ECO:0000256" key="2">
    <source>
        <dbReference type="ARBA" id="ARBA00010136"/>
    </source>
</evidence>
<dbReference type="InterPro" id="IPR042097">
    <property type="entry name" value="Aminopeptidase_N-like_N_sf"/>
</dbReference>
<dbReference type="SUPFAM" id="SSF63737">
    <property type="entry name" value="Leukotriene A4 hydrolase N-terminal domain"/>
    <property type="match status" value="1"/>
</dbReference>
<dbReference type="GO" id="GO:0005829">
    <property type="term" value="C:cytosol"/>
    <property type="evidence" value="ECO:0007669"/>
    <property type="project" value="TreeGrafter"/>
</dbReference>
<dbReference type="InterPro" id="IPR038502">
    <property type="entry name" value="M1_LTA-4_hydro/amino_C_sf"/>
</dbReference>
<comment type="cofactor">
    <cofactor evidence="11">
        <name>Zn(2+)</name>
        <dbReference type="ChEBI" id="CHEBI:29105"/>
    </cofactor>
    <text evidence="11">Binds 1 zinc ion per subunit.</text>
</comment>
<feature type="binding site" evidence="10">
    <location>
        <begin position="282"/>
        <end position="287"/>
    </location>
    <ligand>
        <name>a peptide</name>
        <dbReference type="ChEBI" id="CHEBI:60466"/>
    </ligand>
</feature>
<evidence type="ECO:0000313" key="14">
    <source>
        <dbReference type="Proteomes" id="UP000053477"/>
    </source>
</evidence>